<dbReference type="Proteomes" id="UP000272942">
    <property type="component" value="Unassembled WGS sequence"/>
</dbReference>
<evidence type="ECO:0000313" key="3">
    <source>
        <dbReference type="Proteomes" id="UP000272942"/>
    </source>
</evidence>
<keyword evidence="3" id="KW-1185">Reference proteome</keyword>
<dbReference type="InterPro" id="IPR040401">
    <property type="entry name" value="CCDC162"/>
</dbReference>
<evidence type="ECO:0000256" key="1">
    <source>
        <dbReference type="SAM" id="MobiDB-lite"/>
    </source>
</evidence>
<gene>
    <name evidence="2" type="ORF">ECPE_LOCUS11136</name>
</gene>
<protein>
    <submittedName>
        <fullName evidence="2 4">Uncharacterized protein</fullName>
    </submittedName>
</protein>
<name>A0A183AW01_9TREM</name>
<dbReference type="WBParaSite" id="ECPE_0001117001-mRNA-1">
    <property type="protein sequence ID" value="ECPE_0001117001-mRNA-1"/>
    <property type="gene ID" value="ECPE_0001117001"/>
</dbReference>
<evidence type="ECO:0000313" key="4">
    <source>
        <dbReference type="WBParaSite" id="ECPE_0001117001-mRNA-1"/>
    </source>
</evidence>
<feature type="region of interest" description="Disordered" evidence="1">
    <location>
        <begin position="115"/>
        <end position="204"/>
    </location>
</feature>
<dbReference type="OrthoDB" id="6278117at2759"/>
<dbReference type="EMBL" id="UZAN01050266">
    <property type="protein sequence ID" value="VDP88106.1"/>
    <property type="molecule type" value="Genomic_DNA"/>
</dbReference>
<reference evidence="2 3" key="2">
    <citation type="submission" date="2018-11" db="EMBL/GenBank/DDBJ databases">
        <authorList>
            <consortium name="Pathogen Informatics"/>
        </authorList>
    </citation>
    <scope>NUCLEOTIDE SEQUENCE [LARGE SCALE GENOMIC DNA]</scope>
    <source>
        <strain evidence="2 3">Egypt</strain>
    </source>
</reference>
<evidence type="ECO:0000313" key="2">
    <source>
        <dbReference type="EMBL" id="VDP88106.1"/>
    </source>
</evidence>
<proteinExistence type="predicted"/>
<accession>A0A183AW01</accession>
<organism evidence="4">
    <name type="scientific">Echinostoma caproni</name>
    <dbReference type="NCBI Taxonomy" id="27848"/>
    <lineage>
        <taxon>Eukaryota</taxon>
        <taxon>Metazoa</taxon>
        <taxon>Spiralia</taxon>
        <taxon>Lophotrochozoa</taxon>
        <taxon>Platyhelminthes</taxon>
        <taxon>Trematoda</taxon>
        <taxon>Digenea</taxon>
        <taxon>Plagiorchiida</taxon>
        <taxon>Echinostomata</taxon>
        <taxon>Echinostomatoidea</taxon>
        <taxon>Echinostomatidae</taxon>
        <taxon>Echinostoma</taxon>
    </lineage>
</organism>
<dbReference type="PANTHER" id="PTHR33331">
    <property type="entry name" value="COILED-COIL DOMAIN-CONTAINING PROTEIN 162"/>
    <property type="match status" value="1"/>
</dbReference>
<dbReference type="AlphaFoldDB" id="A0A183AW01"/>
<sequence>MHQTVLMKHGYLLRWKRFCSSTAAVEAIHGDYLKRLEHLTAEYLDSSSRAHRLASTREGILANSDNGVEDVTVDDYMIYLRYLICHLQSLTYANQLLNLIACTLDIGPQPQQKQYPCMLGDESLSGTPKDGFDPNTGPDSIRGESSKSGGVPMRTRSRSYSGAEDDVNLQGQSEQTRTINKTSSDRQDSIAPGSSTTAPPQITETVISPVDTRARDFVPEGMDSVVEDTATLTTNIQAIRSSADEMELFSVINRKFRHIFNRQEEMRTFKTYDNSRSGAERWGLESWTRAVKKPSNWLPYVRLRPKRNEYLVRIIMELRCKTMVDDLLKAAANFLMIKSPEHPPMIHAASVVSHRQGQSTADIFKKIYTNPELYGQ</sequence>
<reference evidence="4" key="1">
    <citation type="submission" date="2016-06" db="UniProtKB">
        <authorList>
            <consortium name="WormBaseParasite"/>
        </authorList>
    </citation>
    <scope>IDENTIFICATION</scope>
</reference>
<feature type="compositionally biased region" description="Polar residues" evidence="1">
    <location>
        <begin position="192"/>
        <end position="204"/>
    </location>
</feature>
<dbReference type="PANTHER" id="PTHR33331:SF13">
    <property type="entry name" value="COILED-COIL DOMAIN CONTAINING 162"/>
    <property type="match status" value="1"/>
</dbReference>
<feature type="compositionally biased region" description="Polar residues" evidence="1">
    <location>
        <begin position="169"/>
        <end position="182"/>
    </location>
</feature>